<dbReference type="Proteomes" id="UP000494205">
    <property type="component" value="Unassembled WGS sequence"/>
</dbReference>
<accession>A0A2N7VMR6</accession>
<dbReference type="PANTHER" id="PTHR34606:SF15">
    <property type="entry name" value="BON DOMAIN-CONTAINING PROTEIN"/>
    <property type="match status" value="1"/>
</dbReference>
<reference evidence="3 4" key="1">
    <citation type="submission" date="2018-01" db="EMBL/GenBank/DDBJ databases">
        <title>Whole genome analyses suggest that Burkholderia sensu lato contains two further novel genera in the rhizoxinica-symbiotica group Mycetohabitans gen. nov., and Trinickia gen. nov.: implications for the evolution of diazotrophy and nodulation in the Burkholderiaceae.</title>
        <authorList>
            <person name="Estrada-de los Santos P."/>
            <person name="Palmer M."/>
            <person name="Chavez-Ramirez B."/>
            <person name="Beukes C."/>
            <person name="Steenkamp E.T."/>
            <person name="Hirsch A.M."/>
            <person name="Manyaka P."/>
            <person name="Maluk M."/>
            <person name="Lafos M."/>
            <person name="Crook M."/>
            <person name="Gross E."/>
            <person name="Simon M.F."/>
            <person name="Bueno dos Reis Junior F."/>
            <person name="Poole P.S."/>
            <person name="Venter S.N."/>
            <person name="James E.K."/>
        </authorList>
    </citation>
    <scope>NUCLEOTIDE SEQUENCE [LARGE SCALE GENOMIC DNA]</scope>
    <source>
        <strain evidence="3 4">WSM 3937</strain>
    </source>
</reference>
<evidence type="ECO:0000313" key="4">
    <source>
        <dbReference type="Proteomes" id="UP000235659"/>
    </source>
</evidence>
<sequence length="109" mass="10802">MGALIGASAGAFAQSGAASAGGATTAADATSVKARKAADRKLARRVSTALARTRGLNAARIFVKAQSGHVTLSGSVSDNEQIPLAVEAAKQVVGVSSVENFIHLSGPSL</sequence>
<evidence type="ECO:0000259" key="1">
    <source>
        <dbReference type="PROSITE" id="PS50914"/>
    </source>
</evidence>
<evidence type="ECO:0000313" key="2">
    <source>
        <dbReference type="EMBL" id="CAB3743815.1"/>
    </source>
</evidence>
<name>A0A2N7VMR6_9BURK</name>
<dbReference type="OrthoDB" id="9009258at2"/>
<dbReference type="PANTHER" id="PTHR34606">
    <property type="entry name" value="BON DOMAIN-CONTAINING PROTEIN"/>
    <property type="match status" value="1"/>
</dbReference>
<dbReference type="EMBL" id="CADIJZ010000062">
    <property type="protein sequence ID" value="CAB3743815.1"/>
    <property type="molecule type" value="Genomic_DNA"/>
</dbReference>
<dbReference type="Gene3D" id="3.30.1340.30">
    <property type="match status" value="1"/>
</dbReference>
<dbReference type="InterPro" id="IPR014004">
    <property type="entry name" value="Transpt-assoc_nodulatn_dom_bac"/>
</dbReference>
<keyword evidence="4" id="KW-1185">Reference proteome</keyword>
<dbReference type="Proteomes" id="UP000235659">
    <property type="component" value="Unassembled WGS sequence"/>
</dbReference>
<dbReference type="InterPro" id="IPR051686">
    <property type="entry name" value="Lipoprotein_DolP"/>
</dbReference>
<evidence type="ECO:0000313" key="3">
    <source>
        <dbReference type="EMBL" id="PMS18471.1"/>
    </source>
</evidence>
<dbReference type="Pfam" id="PF04972">
    <property type="entry name" value="BON"/>
    <property type="match status" value="1"/>
</dbReference>
<gene>
    <name evidence="3" type="ORF">C0Z16_36040</name>
    <name evidence="2" type="ORF">LMG27174_07061</name>
</gene>
<reference evidence="2 5" key="2">
    <citation type="submission" date="2020-04" db="EMBL/GenBank/DDBJ databases">
        <authorList>
            <person name="De Canck E."/>
        </authorList>
    </citation>
    <scope>NUCLEOTIDE SEQUENCE [LARGE SCALE GENOMIC DNA]</scope>
    <source>
        <strain evidence="2 5">LMG 27174</strain>
    </source>
</reference>
<dbReference type="SMART" id="SM00749">
    <property type="entry name" value="BON"/>
    <property type="match status" value="1"/>
</dbReference>
<evidence type="ECO:0000313" key="5">
    <source>
        <dbReference type="Proteomes" id="UP000494205"/>
    </source>
</evidence>
<dbReference type="PROSITE" id="PS50914">
    <property type="entry name" value="BON"/>
    <property type="match status" value="1"/>
</dbReference>
<dbReference type="EMBL" id="PNXY01000066">
    <property type="protein sequence ID" value="PMS18471.1"/>
    <property type="molecule type" value="Genomic_DNA"/>
</dbReference>
<protein>
    <submittedName>
        <fullName evidence="3">BON domain-containing protein</fullName>
    </submittedName>
</protein>
<proteinExistence type="predicted"/>
<feature type="domain" description="BON" evidence="1">
    <location>
        <begin position="38"/>
        <end position="106"/>
    </location>
</feature>
<dbReference type="InterPro" id="IPR007055">
    <property type="entry name" value="BON_dom"/>
</dbReference>
<dbReference type="AlphaFoldDB" id="A0A2N7VMR6"/>
<organism evidence="2 5">
    <name type="scientific">Paraburkholderia rhynchosiae</name>
    <dbReference type="NCBI Taxonomy" id="487049"/>
    <lineage>
        <taxon>Bacteria</taxon>
        <taxon>Pseudomonadati</taxon>
        <taxon>Pseudomonadota</taxon>
        <taxon>Betaproteobacteria</taxon>
        <taxon>Burkholderiales</taxon>
        <taxon>Burkholderiaceae</taxon>
        <taxon>Paraburkholderia</taxon>
    </lineage>
</organism>